<proteinExistence type="predicted"/>
<organism evidence="2 3">
    <name type="scientific">Telmatocola sphagniphila</name>
    <dbReference type="NCBI Taxonomy" id="1123043"/>
    <lineage>
        <taxon>Bacteria</taxon>
        <taxon>Pseudomonadati</taxon>
        <taxon>Planctomycetota</taxon>
        <taxon>Planctomycetia</taxon>
        <taxon>Gemmatales</taxon>
        <taxon>Gemmataceae</taxon>
    </lineage>
</organism>
<gene>
    <name evidence="2" type="ORF">KIH39_16780</name>
</gene>
<reference evidence="2" key="1">
    <citation type="submission" date="2021-05" db="EMBL/GenBank/DDBJ databases">
        <title>Complete genome sequence of the cellulolytic planctomycete Telmatocola sphagniphila SP2T and characterization of the first cellulase from planctomycetes.</title>
        <authorList>
            <person name="Rakitin A.L."/>
            <person name="Beletsky A.V."/>
            <person name="Naumoff D.G."/>
            <person name="Kulichevskaya I.S."/>
            <person name="Mardanov A.V."/>
            <person name="Ravin N.V."/>
            <person name="Dedysh S.N."/>
        </authorList>
    </citation>
    <scope>NUCLEOTIDE SEQUENCE</scope>
    <source>
        <strain evidence="2">SP2T</strain>
    </source>
</reference>
<dbReference type="KEGG" id="tsph:KIH39_16780"/>
<name>A0A8E6B390_9BACT</name>
<dbReference type="Proteomes" id="UP000676194">
    <property type="component" value="Chromosome"/>
</dbReference>
<evidence type="ECO:0000256" key="1">
    <source>
        <dbReference type="SAM" id="MobiDB-lite"/>
    </source>
</evidence>
<dbReference type="EMBL" id="CP074694">
    <property type="protein sequence ID" value="QVL30504.1"/>
    <property type="molecule type" value="Genomic_DNA"/>
</dbReference>
<dbReference type="RefSeq" id="WP_213494375.1">
    <property type="nucleotide sequence ID" value="NZ_CP074694.1"/>
</dbReference>
<protein>
    <submittedName>
        <fullName evidence="2">Uncharacterized protein</fullName>
    </submittedName>
</protein>
<sequence>MSGFTGRLVPIFVVSLMLWQTGRAQELQSVKIVAVGNNPAVDFQEPKKDAVDTKTPKVDPKAKTDEPKKDKKEDAKDKKEASVIPDIPVVASTDASQYLSNRARYTPTMLGDLNSRYTTATTPVRVLLKGTAFNESVLGGTGFITLPGTQENQKVPITLAQKPVRYTVDLTADYYEHLRIPYVAAGAFKISENESPRPLDRIYVDYNYFSSVSRDVVNIPGQITAAQLTNFGIPTAVGPQTPIEIAEFAKIANYFKQAKGINAAAYNAYIQGVLVSGDALHPKISDPALGSLINATIAAIKAANPTIKYGRPFPNSIPIYQTGSITVSGGPFGSNQPITIAPTNLSQHADINRETLGFEKTFLDGDASFGMRLPIIQVAGIDGSSELGDITAIFKYAFINNLETGNLLSGGLAVTAPTGRSASTIDGSIHSTLIQPYMGVIYNLSEKWFVHGFTGILVPTDSRDVTFLSNDYGLGYRLYQAEDASSTISSIIPTLELHVTSPLNHRDQFEPAFIPDTVSLTGGITFGIGARTSLAIAANTPLTGPKPYEYELMVQLNYNFGSLPPTTNYTPISR</sequence>
<feature type="region of interest" description="Disordered" evidence="1">
    <location>
        <begin position="43"/>
        <end position="80"/>
    </location>
</feature>
<feature type="compositionally biased region" description="Basic and acidic residues" evidence="1">
    <location>
        <begin position="44"/>
        <end position="80"/>
    </location>
</feature>
<dbReference type="AlphaFoldDB" id="A0A8E6B390"/>
<accession>A0A8E6B390</accession>
<evidence type="ECO:0000313" key="2">
    <source>
        <dbReference type="EMBL" id="QVL30504.1"/>
    </source>
</evidence>
<keyword evidence="3" id="KW-1185">Reference proteome</keyword>
<evidence type="ECO:0000313" key="3">
    <source>
        <dbReference type="Proteomes" id="UP000676194"/>
    </source>
</evidence>